<name>A0A2G9G390_9LAMI</name>
<keyword evidence="2" id="KW-1133">Transmembrane helix</keyword>
<reference evidence="4" key="1">
    <citation type="journal article" date="2018" name="Gigascience">
        <title>Genome assembly of the Pink Ipe (Handroanthus impetiginosus, Bignoniaceae), a highly valued, ecologically keystone Neotropical timber forest tree.</title>
        <authorList>
            <person name="Silva-Junior O.B."/>
            <person name="Grattapaglia D."/>
            <person name="Novaes E."/>
            <person name="Collevatti R.G."/>
        </authorList>
    </citation>
    <scope>NUCLEOTIDE SEQUENCE [LARGE SCALE GENOMIC DNA]</scope>
    <source>
        <strain evidence="4">cv. UFG-1</strain>
    </source>
</reference>
<evidence type="ECO:0000313" key="3">
    <source>
        <dbReference type="EMBL" id="PIM99614.1"/>
    </source>
</evidence>
<dbReference type="STRING" id="429701.A0A2G9G390"/>
<dbReference type="AlphaFoldDB" id="A0A2G9G390"/>
<feature type="compositionally biased region" description="Basic and acidic residues" evidence="1">
    <location>
        <begin position="68"/>
        <end position="85"/>
    </location>
</feature>
<proteinExistence type="predicted"/>
<protein>
    <submittedName>
        <fullName evidence="3">Uncharacterized protein</fullName>
    </submittedName>
</protein>
<keyword evidence="2" id="KW-0472">Membrane</keyword>
<dbReference type="Proteomes" id="UP000231279">
    <property type="component" value="Unassembled WGS sequence"/>
</dbReference>
<feature type="region of interest" description="Disordered" evidence="1">
    <location>
        <begin position="135"/>
        <end position="167"/>
    </location>
</feature>
<evidence type="ECO:0000313" key="4">
    <source>
        <dbReference type="Proteomes" id="UP000231279"/>
    </source>
</evidence>
<comment type="caution">
    <text evidence="3">The sequence shown here is derived from an EMBL/GenBank/DDBJ whole genome shotgun (WGS) entry which is preliminary data.</text>
</comment>
<feature type="compositionally biased region" description="Low complexity" evidence="1">
    <location>
        <begin position="141"/>
        <end position="154"/>
    </location>
</feature>
<accession>A0A2G9G390</accession>
<dbReference type="PANTHER" id="PTHR34562">
    <property type="entry name" value="WPP DOMAIN-INTERACTING PROTEIN 2"/>
    <property type="match status" value="1"/>
</dbReference>
<feature type="region of interest" description="Disordered" evidence="1">
    <location>
        <begin position="1"/>
        <end position="86"/>
    </location>
</feature>
<dbReference type="OrthoDB" id="680851at2759"/>
<gene>
    <name evidence="3" type="ORF">CDL12_27890</name>
</gene>
<keyword evidence="4" id="KW-1185">Reference proteome</keyword>
<feature type="transmembrane region" description="Helical" evidence="2">
    <location>
        <begin position="264"/>
        <end position="283"/>
    </location>
</feature>
<dbReference type="EMBL" id="NKXS01007473">
    <property type="protein sequence ID" value="PIM99614.1"/>
    <property type="molecule type" value="Genomic_DNA"/>
</dbReference>
<dbReference type="InterPro" id="IPR044696">
    <property type="entry name" value="WIP1/2/3"/>
</dbReference>
<sequence>MEPKPKGTYSTNNGIRGERPKEYDGENGDEVQGIEQRVSDGHQGGYHRDGERGSEGLSPEDVDAESSWEVKEERSENRGSSRDQDPLVDSIFALQSAQEALEKEVLKLQEISNDGSNDGNVPDLCTEFTDVEQKLQKRSSDGLQHSGGLQSSSGAVQSEVLGRGNRDEETDLEDLFRQKVEAEVEYLAISRTVQNLKIVAVDEITVLEEHKALASEQARILDKLGDAENKASMLKKEAEKLENFCEDIVSADETLNLHKRVCKYGSCFLLQLVLLVVVLGLFVSKLSSNYMEVVPT</sequence>
<evidence type="ECO:0000256" key="2">
    <source>
        <dbReference type="SAM" id="Phobius"/>
    </source>
</evidence>
<organism evidence="3 4">
    <name type="scientific">Handroanthus impetiginosus</name>
    <dbReference type="NCBI Taxonomy" id="429701"/>
    <lineage>
        <taxon>Eukaryota</taxon>
        <taxon>Viridiplantae</taxon>
        <taxon>Streptophyta</taxon>
        <taxon>Embryophyta</taxon>
        <taxon>Tracheophyta</taxon>
        <taxon>Spermatophyta</taxon>
        <taxon>Magnoliopsida</taxon>
        <taxon>eudicotyledons</taxon>
        <taxon>Gunneridae</taxon>
        <taxon>Pentapetalae</taxon>
        <taxon>asterids</taxon>
        <taxon>lamiids</taxon>
        <taxon>Lamiales</taxon>
        <taxon>Bignoniaceae</taxon>
        <taxon>Crescentiina</taxon>
        <taxon>Tabebuia alliance</taxon>
        <taxon>Handroanthus</taxon>
    </lineage>
</organism>
<evidence type="ECO:0000256" key="1">
    <source>
        <dbReference type="SAM" id="MobiDB-lite"/>
    </source>
</evidence>
<keyword evidence="2" id="KW-0812">Transmembrane</keyword>
<dbReference type="PANTHER" id="PTHR34562:SF8">
    <property type="entry name" value="WPP DOMAIN-INTERACTING PROTEIN 1"/>
    <property type="match status" value="1"/>
</dbReference>